<accession>A0A084SSR0</accession>
<gene>
    <name evidence="2" type="ORF">Q664_22085</name>
</gene>
<dbReference type="SUPFAM" id="SSF53474">
    <property type="entry name" value="alpha/beta-Hydrolases"/>
    <property type="match status" value="1"/>
</dbReference>
<feature type="region of interest" description="Disordered" evidence="1">
    <location>
        <begin position="31"/>
        <end position="60"/>
    </location>
</feature>
<dbReference type="EMBL" id="JPMI01000142">
    <property type="protein sequence ID" value="KFA91495.1"/>
    <property type="molecule type" value="Genomic_DNA"/>
</dbReference>
<evidence type="ECO:0000256" key="1">
    <source>
        <dbReference type="SAM" id="MobiDB-lite"/>
    </source>
</evidence>
<evidence type="ECO:0000313" key="2">
    <source>
        <dbReference type="EMBL" id="KFA91495.1"/>
    </source>
</evidence>
<comment type="caution">
    <text evidence="2">The sequence shown here is derived from an EMBL/GenBank/DDBJ whole genome shotgun (WGS) entry which is preliminary data.</text>
</comment>
<dbReference type="Proteomes" id="UP000028547">
    <property type="component" value="Unassembled WGS sequence"/>
</dbReference>
<feature type="compositionally biased region" description="Polar residues" evidence="1">
    <location>
        <begin position="48"/>
        <end position="60"/>
    </location>
</feature>
<organism evidence="2 3">
    <name type="scientific">Archangium violaceum Cb vi76</name>
    <dbReference type="NCBI Taxonomy" id="1406225"/>
    <lineage>
        <taxon>Bacteria</taxon>
        <taxon>Pseudomonadati</taxon>
        <taxon>Myxococcota</taxon>
        <taxon>Myxococcia</taxon>
        <taxon>Myxococcales</taxon>
        <taxon>Cystobacterineae</taxon>
        <taxon>Archangiaceae</taxon>
        <taxon>Archangium</taxon>
    </lineage>
</organism>
<dbReference type="AlphaFoldDB" id="A0A084SSR0"/>
<name>A0A084SSR0_9BACT</name>
<proteinExistence type="predicted"/>
<protein>
    <submittedName>
        <fullName evidence="2">Uncharacterized protein</fullName>
    </submittedName>
</protein>
<evidence type="ECO:0000313" key="3">
    <source>
        <dbReference type="Proteomes" id="UP000028547"/>
    </source>
</evidence>
<sequence>MGGTKEEDVRIERLSVGLLAAVTLVLGGTQAGCGQPEHASPETPGEEQGTSASALSYPNGSSRTVVSKRVVYKDGSGNYRAAPGFEHFRAAGAPDGDLHNIRIAEVDAPLTREAIVLMSSGQKMSSSGHNSGVTGQGASWDATCDAVSCPNVTLDGRSLAMKLRSLGWFPTGSTYLAVVNDNNFDHLFDSGKKQQLLNGYSNWLQAQIRPETRSIYLAGSSRGGCMVMRMAQALRANPAYDGIDLYVSSFDGVCKYTQGELGTSGEKINNPVRPWGTFYGGWATDLSAQFPRKGRLRMYHIAGGEEVAPASGIRAFSAYSGSPPSTGSNLDWGWYKQTWVKWQHKEIGNPYTEPGSSDQPRVISETIDAQLTWLDAFL</sequence>
<dbReference type="InterPro" id="IPR029058">
    <property type="entry name" value="AB_hydrolase_fold"/>
</dbReference>
<reference evidence="2 3" key="1">
    <citation type="submission" date="2014-07" db="EMBL/GenBank/DDBJ databases">
        <title>Draft Genome Sequence of Gephyronic Acid Producer, Cystobacter violaceus Strain Cb vi76.</title>
        <authorList>
            <person name="Stevens D.C."/>
            <person name="Young J."/>
            <person name="Carmichael R."/>
            <person name="Tan J."/>
            <person name="Taylor R.E."/>
        </authorList>
    </citation>
    <scope>NUCLEOTIDE SEQUENCE [LARGE SCALE GENOMIC DNA]</scope>
    <source>
        <strain evidence="2 3">Cb vi76</strain>
    </source>
</reference>